<keyword evidence="10 16" id="KW-0472">Membrane</keyword>
<evidence type="ECO:0000256" key="7">
    <source>
        <dbReference type="ARBA" id="ARBA00022781"/>
    </source>
</evidence>
<evidence type="ECO:0000256" key="13">
    <source>
        <dbReference type="ARBA" id="ARBA00025614"/>
    </source>
</evidence>
<name>C6XBT6_METGS</name>
<dbReference type="InterPro" id="IPR002146">
    <property type="entry name" value="ATP_synth_b/b'su_bac/chlpt"/>
</dbReference>
<evidence type="ECO:0000256" key="2">
    <source>
        <dbReference type="ARBA" id="ARBA00022448"/>
    </source>
</evidence>
<feature type="transmembrane region" description="Helical" evidence="16">
    <location>
        <begin position="6"/>
        <end position="26"/>
    </location>
</feature>
<evidence type="ECO:0000256" key="17">
    <source>
        <dbReference type="RuleBase" id="RU003848"/>
    </source>
</evidence>
<dbReference type="STRING" id="582744.Msip34_2819"/>
<dbReference type="GO" id="GO:0005886">
    <property type="term" value="C:plasma membrane"/>
    <property type="evidence" value="ECO:0007669"/>
    <property type="project" value="UniProtKB-SubCell"/>
</dbReference>
<dbReference type="NCBIfam" id="TIGR01144">
    <property type="entry name" value="ATP_synt_b"/>
    <property type="match status" value="1"/>
</dbReference>
<dbReference type="InterPro" id="IPR005864">
    <property type="entry name" value="ATP_synth_F0_bsu_bac"/>
</dbReference>
<reference evidence="18 19" key="2">
    <citation type="journal article" date="2011" name="J. Bacteriol.">
        <title>Genomes of three methylotrophs from a single niche uncover genetic and metabolic divergence of Methylophilaceae.</title>
        <authorList>
            <person name="Lapidus A."/>
            <person name="Clum A."/>
            <person name="Labutti K."/>
            <person name="Kaluzhnaya M.G."/>
            <person name="Lim S."/>
            <person name="Beck D.A."/>
            <person name="Glavina Del Rio T."/>
            <person name="Nolan M."/>
            <person name="Mavromatis K."/>
            <person name="Huntemann M."/>
            <person name="Lucas S."/>
            <person name="Lidstrom M.E."/>
            <person name="Ivanova N."/>
            <person name="Chistoserdova L."/>
        </authorList>
    </citation>
    <scope>NUCLEOTIDE SEQUENCE [LARGE SCALE GENOMIC DNA]</scope>
    <source>
        <strain evidence="18 19">SIP3-4</strain>
    </source>
</reference>
<evidence type="ECO:0000256" key="10">
    <source>
        <dbReference type="ARBA" id="ARBA00023136"/>
    </source>
</evidence>
<dbReference type="FunFam" id="1.20.5.620:FF:000001">
    <property type="entry name" value="ATP synthase subunit b"/>
    <property type="match status" value="1"/>
</dbReference>
<dbReference type="EMBL" id="CP001674">
    <property type="protein sequence ID" value="ACT52056.1"/>
    <property type="molecule type" value="Genomic_DNA"/>
</dbReference>
<evidence type="ECO:0000256" key="1">
    <source>
        <dbReference type="ARBA" id="ARBA00005513"/>
    </source>
</evidence>
<evidence type="ECO:0000256" key="12">
    <source>
        <dbReference type="ARBA" id="ARBA00025198"/>
    </source>
</evidence>
<evidence type="ECO:0000256" key="6">
    <source>
        <dbReference type="ARBA" id="ARBA00022692"/>
    </source>
</evidence>
<dbReference type="CDD" id="cd06503">
    <property type="entry name" value="ATP-synt_Fo_b"/>
    <property type="match status" value="1"/>
</dbReference>
<keyword evidence="7 16" id="KW-0375">Hydrogen ion transport</keyword>
<evidence type="ECO:0000256" key="14">
    <source>
        <dbReference type="ARBA" id="ARBA00026054"/>
    </source>
</evidence>
<gene>
    <name evidence="16" type="primary">atpF</name>
    <name evidence="18" type="ordered locus">Msip34_2819</name>
</gene>
<keyword evidence="4 16" id="KW-0997">Cell inner membrane</keyword>
<dbReference type="KEGG" id="mei:Msip34_2819"/>
<keyword evidence="6 16" id="KW-0812">Transmembrane</keyword>
<dbReference type="GO" id="GO:0046961">
    <property type="term" value="F:proton-transporting ATPase activity, rotational mechanism"/>
    <property type="evidence" value="ECO:0007669"/>
    <property type="project" value="TreeGrafter"/>
</dbReference>
<dbReference type="PANTHER" id="PTHR33445">
    <property type="entry name" value="ATP SYNTHASE SUBUNIT B', CHLOROPLASTIC"/>
    <property type="match status" value="1"/>
</dbReference>
<comment type="subcellular location">
    <subcellularLocation>
        <location evidence="16">Cell inner membrane</location>
        <topology evidence="16">Single-pass membrane protein</topology>
    </subcellularLocation>
    <subcellularLocation>
        <location evidence="15">Endomembrane system</location>
        <topology evidence="15">Single-pass membrane protein</topology>
    </subcellularLocation>
</comment>
<dbReference type="Proteomes" id="UP000002743">
    <property type="component" value="Chromosome"/>
</dbReference>
<dbReference type="AlphaFoldDB" id="C6XBT6"/>
<keyword evidence="8 16" id="KW-1133">Transmembrane helix</keyword>
<evidence type="ECO:0000256" key="8">
    <source>
        <dbReference type="ARBA" id="ARBA00022989"/>
    </source>
</evidence>
<keyword evidence="11 16" id="KW-0066">ATP synthesis</keyword>
<dbReference type="HAMAP" id="MF_01398">
    <property type="entry name" value="ATP_synth_b_bprime"/>
    <property type="match status" value="1"/>
</dbReference>
<dbReference type="HOGENOM" id="CLU_079215_4_5_4"/>
<evidence type="ECO:0000256" key="15">
    <source>
        <dbReference type="ARBA" id="ARBA00037847"/>
    </source>
</evidence>
<proteinExistence type="inferred from homology"/>
<dbReference type="GO" id="GO:0046933">
    <property type="term" value="F:proton-transporting ATP synthase activity, rotational mechanism"/>
    <property type="evidence" value="ECO:0007669"/>
    <property type="project" value="UniProtKB-UniRule"/>
</dbReference>
<dbReference type="RefSeq" id="WP_013443521.1">
    <property type="nucleotide sequence ID" value="NC_012969.1"/>
</dbReference>
<keyword evidence="9 16" id="KW-0406">Ion transport</keyword>
<sequence length="156" mass="16877">MNINLTLFAQAVSFAILIWFTVKFVWPPLLKAIETRQKTIADGLAAGERGKQELEAATQRSTAAVEEAKLKASSIIAQAEKRATDIIEEAKNNAKAEGDRILAGAKAEIDQEVNRAKEGLRAQVSALAVAGAEKILRKEIDAKVHADMLNTIANEL</sequence>
<dbReference type="NCBIfam" id="NF004411">
    <property type="entry name" value="PRK05759.1-2"/>
    <property type="match status" value="1"/>
</dbReference>
<evidence type="ECO:0000256" key="16">
    <source>
        <dbReference type="HAMAP-Rule" id="MF_01398"/>
    </source>
</evidence>
<dbReference type="Pfam" id="PF00430">
    <property type="entry name" value="ATP-synt_B"/>
    <property type="match status" value="1"/>
</dbReference>
<dbReference type="eggNOG" id="COG0711">
    <property type="taxonomic scope" value="Bacteria"/>
</dbReference>
<accession>C6XBT6</accession>
<comment type="subunit">
    <text evidence="16">F-type ATPases have 2 components, F(1) - the catalytic core - and F(0) - the membrane proton channel. F(1) has five subunits: alpha(3), beta(3), gamma(1), delta(1), epsilon(1). F(0) has three main subunits: a(1), b(2) and c(10-14). The alpha and beta chains form an alternating ring which encloses part of the gamma chain. F(1) is attached to F(0) by a central stalk formed by the gamma and epsilon chains, while a peripheral stalk is formed by the delta and b chains.</text>
</comment>
<dbReference type="Gene3D" id="1.20.5.620">
    <property type="entry name" value="F1F0 ATP synthase subunit B, membrane domain"/>
    <property type="match status" value="1"/>
</dbReference>
<evidence type="ECO:0000256" key="11">
    <source>
        <dbReference type="ARBA" id="ARBA00023310"/>
    </source>
</evidence>
<protein>
    <recommendedName>
        <fullName evidence="16">ATP synthase subunit b</fullName>
    </recommendedName>
    <alternativeName>
        <fullName evidence="16">ATP synthase F(0) sector subunit b</fullName>
    </alternativeName>
    <alternativeName>
        <fullName evidence="16">ATPase subunit I</fullName>
    </alternativeName>
    <alternativeName>
        <fullName evidence="16">F-type ATPase subunit b</fullName>
        <shortName evidence="16">F-ATPase subunit b</shortName>
    </alternativeName>
</protein>
<dbReference type="GO" id="GO:0045259">
    <property type="term" value="C:proton-transporting ATP synthase complex"/>
    <property type="evidence" value="ECO:0007669"/>
    <property type="project" value="UniProtKB-KW"/>
</dbReference>
<comment type="similarity">
    <text evidence="1 16 17">Belongs to the ATPase B chain family.</text>
</comment>
<evidence type="ECO:0000313" key="18">
    <source>
        <dbReference type="EMBL" id="ACT52056.1"/>
    </source>
</evidence>
<evidence type="ECO:0000256" key="3">
    <source>
        <dbReference type="ARBA" id="ARBA00022475"/>
    </source>
</evidence>
<keyword evidence="19" id="KW-1185">Reference proteome</keyword>
<evidence type="ECO:0000256" key="9">
    <source>
        <dbReference type="ARBA" id="ARBA00023065"/>
    </source>
</evidence>
<dbReference type="PANTHER" id="PTHR33445:SF1">
    <property type="entry name" value="ATP SYNTHASE SUBUNIT B"/>
    <property type="match status" value="1"/>
</dbReference>
<dbReference type="OrthoDB" id="9788020at2"/>
<dbReference type="SUPFAM" id="SSF81573">
    <property type="entry name" value="F1F0 ATP synthase subunit B, membrane domain"/>
    <property type="match status" value="1"/>
</dbReference>
<evidence type="ECO:0000256" key="5">
    <source>
        <dbReference type="ARBA" id="ARBA00022547"/>
    </source>
</evidence>
<organism evidence="18 19">
    <name type="scientific">Methylovorus glucosotrophus (strain SIP3-4)</name>
    <dbReference type="NCBI Taxonomy" id="582744"/>
    <lineage>
        <taxon>Bacteria</taxon>
        <taxon>Pseudomonadati</taxon>
        <taxon>Pseudomonadota</taxon>
        <taxon>Betaproteobacteria</taxon>
        <taxon>Nitrosomonadales</taxon>
        <taxon>Methylophilaceae</taxon>
        <taxon>Methylovorus</taxon>
    </lineage>
</organism>
<evidence type="ECO:0000313" key="19">
    <source>
        <dbReference type="Proteomes" id="UP000002743"/>
    </source>
</evidence>
<comment type="function">
    <text evidence="12 16">F(1)F(0) ATP synthase produces ATP from ADP in the presence of a proton or sodium gradient. F-type ATPases consist of two structural domains, F(1) containing the extramembraneous catalytic core and F(0) containing the membrane proton channel, linked together by a central stalk and a peripheral stalk. During catalysis, ATP synthesis in the catalytic domain of F(1) is coupled via a rotary mechanism of the central stalk subunits to proton translocation.</text>
</comment>
<dbReference type="InterPro" id="IPR028987">
    <property type="entry name" value="ATP_synth_B-like_membr_sf"/>
</dbReference>
<comment type="function">
    <text evidence="13">Component of the F(0) channel, it forms part of the peripheral stalk, linking F(1) to F(0). The b'-subunit is a diverged and duplicated form of b found in plants and photosynthetic bacteria.</text>
</comment>
<dbReference type="GO" id="GO:0012505">
    <property type="term" value="C:endomembrane system"/>
    <property type="evidence" value="ECO:0007669"/>
    <property type="project" value="UniProtKB-SubCell"/>
</dbReference>
<keyword evidence="2 16" id="KW-0813">Transport</keyword>
<dbReference type="InterPro" id="IPR050059">
    <property type="entry name" value="ATP_synthase_B_chain"/>
</dbReference>
<comment type="subunit">
    <text evidence="14">F-type ATPases have 2 components, F(1) - the catalytic core - and F(0) - the membrane proton channel. F(1) has five subunits: alpha(3), beta(3), gamma(1), delta(1), epsilon(1). F(0) has four main subunits: a(1), b(2) and c(10-14). The alpha and beta chains form an alternating ring which encloses part of the gamma chain. F(1) is attached to F(0) by a central stalk formed by the gamma and epsilon chains, while a peripheral stalk is formed by the delta and b chains.</text>
</comment>
<reference evidence="19" key="1">
    <citation type="submission" date="2009-07" db="EMBL/GenBank/DDBJ databases">
        <title>Complete sequence of chromosome of Methylovorus sp. SIP3-4.</title>
        <authorList>
            <person name="Lucas S."/>
            <person name="Copeland A."/>
            <person name="Lapidus A."/>
            <person name="Glavina del Rio T."/>
            <person name="Tice H."/>
            <person name="Bruce D."/>
            <person name="Goodwin L."/>
            <person name="Pitluck S."/>
            <person name="Clum A."/>
            <person name="Larimer F."/>
            <person name="Land M."/>
            <person name="Hauser L."/>
            <person name="Kyrpides N."/>
            <person name="Mikhailova N."/>
            <person name="Kayluzhnaya M."/>
            <person name="Chistoserdova L."/>
        </authorList>
    </citation>
    <scope>NUCLEOTIDE SEQUENCE [LARGE SCALE GENOMIC DNA]</scope>
    <source>
        <strain evidence="19">SIP3-4</strain>
    </source>
</reference>
<keyword evidence="3 16" id="KW-1003">Cell membrane</keyword>
<keyword evidence="5 16" id="KW-0138">CF(0)</keyword>
<evidence type="ECO:0000256" key="4">
    <source>
        <dbReference type="ARBA" id="ARBA00022519"/>
    </source>
</evidence>